<dbReference type="AlphaFoldDB" id="A0AA37UIW9"/>
<organism evidence="3 4">
    <name type="scientific">Colletotrichum spaethianum</name>
    <dbReference type="NCBI Taxonomy" id="700344"/>
    <lineage>
        <taxon>Eukaryota</taxon>
        <taxon>Fungi</taxon>
        <taxon>Dikarya</taxon>
        <taxon>Ascomycota</taxon>
        <taxon>Pezizomycotina</taxon>
        <taxon>Sordariomycetes</taxon>
        <taxon>Hypocreomycetidae</taxon>
        <taxon>Glomerellales</taxon>
        <taxon>Glomerellaceae</taxon>
        <taxon>Colletotrichum</taxon>
        <taxon>Colletotrichum spaethianum species complex</taxon>
    </lineage>
</organism>
<dbReference type="GO" id="GO:0005975">
    <property type="term" value="P:carbohydrate metabolic process"/>
    <property type="evidence" value="ECO:0007669"/>
    <property type="project" value="InterPro"/>
</dbReference>
<feature type="domain" description="Alpha fucosidase A-like C-terminal" evidence="1">
    <location>
        <begin position="253"/>
        <end position="317"/>
    </location>
</feature>
<dbReference type="Proteomes" id="UP001055115">
    <property type="component" value="Unassembled WGS sequence"/>
</dbReference>
<dbReference type="PANTHER" id="PTHR31084">
    <property type="entry name" value="ALPHA-L-FUCOSIDASE 2"/>
    <property type="match status" value="1"/>
</dbReference>
<accession>A0AA37UIW9</accession>
<dbReference type="InterPro" id="IPR054363">
    <property type="entry name" value="GH95_cat"/>
</dbReference>
<evidence type="ECO:0000259" key="1">
    <source>
        <dbReference type="Pfam" id="PF21307"/>
    </source>
</evidence>
<dbReference type="InterPro" id="IPR012341">
    <property type="entry name" value="6hp_glycosidase-like_sf"/>
</dbReference>
<name>A0AA37UIW9_9PEZI</name>
<feature type="domain" description="Glycosyl hydrolase family 95 catalytic" evidence="2">
    <location>
        <begin position="1"/>
        <end position="251"/>
    </location>
</feature>
<keyword evidence="4" id="KW-1185">Reference proteome</keyword>
<dbReference type="InterPro" id="IPR049053">
    <property type="entry name" value="AFCA-like_C"/>
</dbReference>
<evidence type="ECO:0000313" key="4">
    <source>
        <dbReference type="Proteomes" id="UP001055115"/>
    </source>
</evidence>
<evidence type="ECO:0000259" key="2">
    <source>
        <dbReference type="Pfam" id="PF22124"/>
    </source>
</evidence>
<gene>
    <name evidence="3" type="ORF">ColSpa_08900</name>
</gene>
<dbReference type="Pfam" id="PF21307">
    <property type="entry name" value="Glyco_hydro_95_C"/>
    <property type="match status" value="1"/>
</dbReference>
<dbReference type="GeneID" id="73329702"/>
<dbReference type="PANTHER" id="PTHR31084:SF0">
    <property type="entry name" value="ALPHA-L-FUCOSIDASE 2"/>
    <property type="match status" value="1"/>
</dbReference>
<dbReference type="InterPro" id="IPR008928">
    <property type="entry name" value="6-hairpin_glycosidase_sf"/>
</dbReference>
<reference evidence="3 4" key="1">
    <citation type="submission" date="2022-03" db="EMBL/GenBank/DDBJ databases">
        <title>Genome data of Colletotrichum spp.</title>
        <authorList>
            <person name="Utami Y.D."/>
            <person name="Hiruma K."/>
        </authorList>
    </citation>
    <scope>NUCLEOTIDE SEQUENCE [LARGE SCALE GENOMIC DNA]</scope>
    <source>
        <strain evidence="3 4">MAFF 239500</strain>
    </source>
</reference>
<protein>
    <submittedName>
        <fullName evidence="3">Alpha-L-fucosidase 2</fullName>
    </submittedName>
</protein>
<dbReference type="EMBL" id="BQXU01000025">
    <property type="protein sequence ID" value="GKT48719.1"/>
    <property type="molecule type" value="Genomic_DNA"/>
</dbReference>
<dbReference type="Pfam" id="PF22124">
    <property type="entry name" value="Glyco_hydro_95_cat"/>
    <property type="match status" value="1"/>
</dbReference>
<comment type="caution">
    <text evidence="3">The sequence shown here is derived from an EMBL/GenBank/DDBJ whole genome shotgun (WGS) entry which is preliminary data.</text>
</comment>
<proteinExistence type="predicted"/>
<dbReference type="SUPFAM" id="SSF48208">
    <property type="entry name" value="Six-hairpin glycosidases"/>
    <property type="match status" value="1"/>
</dbReference>
<sequence length="347" mass="38495">MWPMGAAWLVQHMVDHYRFTGDKSFLSTIAYPCLIDVATFYECYTFEHEGRRVTGPSLSPENNFIVPGNFSVAGRAEPMDIDIPMDNQLMHDVFSAIIEAAKILEIPDSNPDLIKAKEFLRLIKPAQVGSQGQILEWRYEYKEKDAAHRRISPLYALHPGKQFSPLVNSTLSKAAEILLDRGRAAGSGSTGWSRTWMTNMYARAFRGADAWKEVKGWFANFPTANLWNTDNGKTFQIDGNFGFTSGVTEMLLQSHADVVHILLALPAEAIPNGKATDLVARGNFVVDIEWEDGALKGATVTARNGGELRLRVGNGEAFLVDDEVWSGFVQTATGDRVKITPAIKPER</sequence>
<evidence type="ECO:0000313" key="3">
    <source>
        <dbReference type="EMBL" id="GKT48719.1"/>
    </source>
</evidence>
<dbReference type="RefSeq" id="XP_049131069.1">
    <property type="nucleotide sequence ID" value="XM_049275112.1"/>
</dbReference>
<dbReference type="GO" id="GO:0004560">
    <property type="term" value="F:alpha-L-fucosidase activity"/>
    <property type="evidence" value="ECO:0007669"/>
    <property type="project" value="TreeGrafter"/>
</dbReference>
<dbReference type="Gene3D" id="1.50.10.10">
    <property type="match status" value="1"/>
</dbReference>